<evidence type="ECO:0000313" key="4">
    <source>
        <dbReference type="Proteomes" id="UP000256913"/>
    </source>
</evidence>
<dbReference type="InterPro" id="IPR052515">
    <property type="entry name" value="Gfo/Idh/MocA_Oxidoreductase"/>
</dbReference>
<organism evidence="3 4">
    <name type="scientific">Asanoa ferruginea</name>
    <dbReference type="NCBI Taxonomy" id="53367"/>
    <lineage>
        <taxon>Bacteria</taxon>
        <taxon>Bacillati</taxon>
        <taxon>Actinomycetota</taxon>
        <taxon>Actinomycetes</taxon>
        <taxon>Micromonosporales</taxon>
        <taxon>Micromonosporaceae</taxon>
        <taxon>Asanoa</taxon>
    </lineage>
</organism>
<dbReference type="InterPro" id="IPR036291">
    <property type="entry name" value="NAD(P)-bd_dom_sf"/>
</dbReference>
<dbReference type="InterPro" id="IPR055170">
    <property type="entry name" value="GFO_IDH_MocA-like_dom"/>
</dbReference>
<evidence type="ECO:0000313" key="3">
    <source>
        <dbReference type="EMBL" id="REF99652.1"/>
    </source>
</evidence>
<dbReference type="Pfam" id="PF01408">
    <property type="entry name" value="GFO_IDH_MocA"/>
    <property type="match status" value="1"/>
</dbReference>
<gene>
    <name evidence="3" type="ORF">DFJ67_5692</name>
</gene>
<dbReference type="InterPro" id="IPR000683">
    <property type="entry name" value="Gfo/Idh/MocA-like_OxRdtase_N"/>
</dbReference>
<name>A0A3D9ZT72_9ACTN</name>
<keyword evidence="4" id="KW-1185">Reference proteome</keyword>
<evidence type="ECO:0000259" key="2">
    <source>
        <dbReference type="Pfam" id="PF22725"/>
    </source>
</evidence>
<feature type="domain" description="GFO/IDH/MocA-like oxidoreductase" evidence="2">
    <location>
        <begin position="145"/>
        <end position="243"/>
    </location>
</feature>
<dbReference type="Pfam" id="PF22725">
    <property type="entry name" value="GFO_IDH_MocA_C3"/>
    <property type="match status" value="1"/>
</dbReference>
<evidence type="ECO:0000259" key="1">
    <source>
        <dbReference type="Pfam" id="PF01408"/>
    </source>
</evidence>
<dbReference type="OrthoDB" id="9815825at2"/>
<sequence length="313" mass="33259">MKRAMRLGIVGAGEVAQRHAAAATQVDGLAFTAVTDTAGDRARRLADRYGARAVADVDGLLAEVDLVVLAVPHAYHADLSLRAAAAGCEVLVEKPMATTVEECDRMIAQIGDRLHIGQQGRFFAQVSAARQELERLGAPLLYLERRSTDYARADVPAWFADPALAGGGIAMLVGVHSIDRACWLLGGKLEAVAGSVAVPAGWAVETAAAMTLHFAEGLRAHLTLVDSPDFFHETTIICERGRLVIDGSGLTVGDRRVVEVDGDQEYTASFRRQYEALLHGQPLATPDEGRQAVAAVCALYRSARSGGAPVPLR</sequence>
<dbReference type="EMBL" id="QUMQ01000001">
    <property type="protein sequence ID" value="REF99652.1"/>
    <property type="molecule type" value="Genomic_DNA"/>
</dbReference>
<dbReference type="Gene3D" id="3.30.360.10">
    <property type="entry name" value="Dihydrodipicolinate Reductase, domain 2"/>
    <property type="match status" value="1"/>
</dbReference>
<dbReference type="Gene3D" id="3.40.50.720">
    <property type="entry name" value="NAD(P)-binding Rossmann-like Domain"/>
    <property type="match status" value="1"/>
</dbReference>
<dbReference type="PANTHER" id="PTHR43249">
    <property type="entry name" value="UDP-N-ACETYL-2-AMINO-2-DEOXY-D-GLUCURONATE OXIDASE"/>
    <property type="match status" value="1"/>
</dbReference>
<feature type="domain" description="Gfo/Idh/MocA-like oxidoreductase N-terminal" evidence="1">
    <location>
        <begin position="6"/>
        <end position="108"/>
    </location>
</feature>
<proteinExistence type="predicted"/>
<accession>A0A3D9ZT72</accession>
<dbReference type="SUPFAM" id="SSF55347">
    <property type="entry name" value="Glyceraldehyde-3-phosphate dehydrogenase-like, C-terminal domain"/>
    <property type="match status" value="1"/>
</dbReference>
<protein>
    <submittedName>
        <fullName evidence="3">Putative dehydrogenase</fullName>
    </submittedName>
</protein>
<dbReference type="PANTHER" id="PTHR43249:SF1">
    <property type="entry name" value="D-GLUCOSIDE 3-DEHYDROGENASE"/>
    <property type="match status" value="1"/>
</dbReference>
<dbReference type="AlphaFoldDB" id="A0A3D9ZT72"/>
<dbReference type="Proteomes" id="UP000256913">
    <property type="component" value="Unassembled WGS sequence"/>
</dbReference>
<comment type="caution">
    <text evidence="3">The sequence shown here is derived from an EMBL/GenBank/DDBJ whole genome shotgun (WGS) entry which is preliminary data.</text>
</comment>
<dbReference type="GO" id="GO:0000166">
    <property type="term" value="F:nucleotide binding"/>
    <property type="evidence" value="ECO:0007669"/>
    <property type="project" value="InterPro"/>
</dbReference>
<dbReference type="SUPFAM" id="SSF51735">
    <property type="entry name" value="NAD(P)-binding Rossmann-fold domains"/>
    <property type="match status" value="1"/>
</dbReference>
<reference evidence="3 4" key="1">
    <citation type="submission" date="2018-08" db="EMBL/GenBank/DDBJ databases">
        <title>Sequencing the genomes of 1000 actinobacteria strains.</title>
        <authorList>
            <person name="Klenk H.-P."/>
        </authorList>
    </citation>
    <scope>NUCLEOTIDE SEQUENCE [LARGE SCALE GENOMIC DNA]</scope>
    <source>
        <strain evidence="3 4">DSM 44099</strain>
    </source>
</reference>